<protein>
    <submittedName>
        <fullName evidence="1">Uncharacterized protein</fullName>
    </submittedName>
</protein>
<reference evidence="1 2" key="1">
    <citation type="submission" date="2011-12" db="EMBL/GenBank/DDBJ databases">
        <authorList>
            <person name="Kriszt B."/>
            <person name="Tancsics A."/>
            <person name="Cserhati M."/>
            <person name="Toth A."/>
            <person name="Nagy I."/>
            <person name="Horvath B."/>
            <person name="Tamura T."/>
            <person name="Kukolya J."/>
            <person name="Szoboszlay S."/>
        </authorList>
    </citation>
    <scope>NUCLEOTIDE SEQUENCE [LARGE SCALE GENOMIC DNA]</scope>
    <source>
        <strain evidence="1 2">AK37</strain>
    </source>
</reference>
<organism evidence="1 2">
    <name type="scientific">Rhodococcus pyridinivorans AK37</name>
    <dbReference type="NCBI Taxonomy" id="1114960"/>
    <lineage>
        <taxon>Bacteria</taxon>
        <taxon>Bacillati</taxon>
        <taxon>Actinomycetota</taxon>
        <taxon>Actinomycetes</taxon>
        <taxon>Mycobacteriales</taxon>
        <taxon>Nocardiaceae</taxon>
        <taxon>Rhodococcus</taxon>
    </lineage>
</organism>
<evidence type="ECO:0000313" key="1">
    <source>
        <dbReference type="EMBL" id="EHK80483.1"/>
    </source>
</evidence>
<name>H0JYN8_9NOCA</name>
<accession>H0JYN8</accession>
<comment type="caution">
    <text evidence="1">The sequence shown here is derived from an EMBL/GenBank/DDBJ whole genome shotgun (WGS) entry which is preliminary data.</text>
</comment>
<evidence type="ECO:0000313" key="2">
    <source>
        <dbReference type="Proteomes" id="UP000005064"/>
    </source>
</evidence>
<gene>
    <name evidence="1" type="ORF">AK37_24414</name>
</gene>
<dbReference type="Proteomes" id="UP000005064">
    <property type="component" value="Unassembled WGS sequence"/>
</dbReference>
<dbReference type="AlphaFoldDB" id="H0JYN8"/>
<dbReference type="EMBL" id="AHBW01000068">
    <property type="protein sequence ID" value="EHK80483.1"/>
    <property type="molecule type" value="Genomic_DNA"/>
</dbReference>
<dbReference type="PATRIC" id="fig|1114960.4.peg.4976"/>
<sequence length="89" mass="9851">MVIPEGPPAHRLPPTTTAAAVAANWSKDALDELCRGWESEFTEVPAPDRKAHVDRLLRALAAEEVWTSMTVDQRRKIESIAQRALDGEC</sequence>
<proteinExistence type="predicted"/>